<dbReference type="GO" id="GO:0003676">
    <property type="term" value="F:nucleic acid binding"/>
    <property type="evidence" value="ECO:0007669"/>
    <property type="project" value="InterPro"/>
</dbReference>
<comment type="subcellular location">
    <subcellularLocation>
        <location evidence="1">Nucleus</location>
    </subcellularLocation>
</comment>
<evidence type="ECO:0000259" key="8">
    <source>
        <dbReference type="SMART" id="SM00479"/>
    </source>
</evidence>
<name>A0A5C3NG85_9AGAM</name>
<evidence type="ECO:0000256" key="4">
    <source>
        <dbReference type="ARBA" id="ARBA00022801"/>
    </source>
</evidence>
<dbReference type="OrthoDB" id="8191639at2759"/>
<dbReference type="GO" id="GO:0004527">
    <property type="term" value="F:exonuclease activity"/>
    <property type="evidence" value="ECO:0007669"/>
    <property type="project" value="UniProtKB-KW"/>
</dbReference>
<proteinExistence type="inferred from homology"/>
<evidence type="ECO:0000256" key="5">
    <source>
        <dbReference type="ARBA" id="ARBA00022839"/>
    </source>
</evidence>
<sequence>MFSLLGLFQKLPCPDRNNCKRPQCLFSHRPDASETLSLNIPVDEPKPTPAAGPSTSTSANLTVPAKRPALSQPDLLRRPGSASNGNAAPEPPRKLQKTGPVSKPVAVPTATTTSTGVPILKVNAAQSQVAIPVRQAMIKTLYEHFVVLYQNILPSNPTLAAQHALKQEEEVYRKSTKLTYRNAVISSVAALKRRPVPDKVSHPSVGTEQELAERAEKRKSLESLQLTRAHLEPLMLTVEDMQKWGYVTEIPEGPGGDRPSEEGNTMKCERCKEQFLVKRMELADECTFHWGRPYSKQVNGERMRIYSCCGKPTGESEGCHKGPHVFYETKPEELHARHAFSPTRPPSTPESGSGSKDTVLDVVALDCEMIYTTGGMRVARVSVVDGSGAEVFDQLVRMDDGVHVIDYNTRFSGITPEEHAKAVLTLSSIRQSLDAFISSETILVGHALENDLKTLRMIHHRVVDTVALFPHPAGAPYRRALRDIVKEHLGQVIQAGGAAVGHSSVEDSIATLDLVRWYVLNKGITKPVVKSKPKANSDKPKEPAS</sequence>
<gene>
    <name evidence="9" type="ORF">OE88DRAFT_1621054</name>
</gene>
<keyword evidence="10" id="KW-1185">Reference proteome</keyword>
<evidence type="ECO:0000256" key="6">
    <source>
        <dbReference type="ARBA" id="ARBA00023242"/>
    </source>
</evidence>
<keyword evidence="4" id="KW-0378">Hydrolase</keyword>
<dbReference type="InterPro" id="IPR013520">
    <property type="entry name" value="Ribonucl_H"/>
</dbReference>
<keyword evidence="6" id="KW-0539">Nucleus</keyword>
<dbReference type="Proteomes" id="UP000305948">
    <property type="component" value="Unassembled WGS sequence"/>
</dbReference>
<dbReference type="STRING" id="5364.A0A5C3NG85"/>
<evidence type="ECO:0000256" key="7">
    <source>
        <dbReference type="SAM" id="MobiDB-lite"/>
    </source>
</evidence>
<dbReference type="CDD" id="cd06145">
    <property type="entry name" value="REX1_like"/>
    <property type="match status" value="1"/>
</dbReference>
<dbReference type="EMBL" id="ML213504">
    <property type="protein sequence ID" value="TFK55937.1"/>
    <property type="molecule type" value="Genomic_DNA"/>
</dbReference>
<protein>
    <recommendedName>
        <fullName evidence="8">Exonuclease domain-containing protein</fullName>
    </recommendedName>
</protein>
<keyword evidence="3" id="KW-0540">Nuclease</keyword>
<dbReference type="Gene3D" id="3.30.420.10">
    <property type="entry name" value="Ribonuclease H-like superfamily/Ribonuclease H"/>
    <property type="match status" value="1"/>
</dbReference>
<dbReference type="FunFam" id="3.30.420.10:FF:000031">
    <property type="entry name" value="RNA exonuclease 1"/>
    <property type="match status" value="1"/>
</dbReference>
<dbReference type="InterPro" id="IPR034922">
    <property type="entry name" value="REX1-like_exo"/>
</dbReference>
<feature type="region of interest" description="Disordered" evidence="7">
    <location>
        <begin position="38"/>
        <end position="107"/>
    </location>
</feature>
<feature type="domain" description="Exonuclease" evidence="8">
    <location>
        <begin position="361"/>
        <end position="524"/>
    </location>
</feature>
<dbReference type="InterPro" id="IPR036397">
    <property type="entry name" value="RNaseH_sf"/>
</dbReference>
<dbReference type="SUPFAM" id="SSF53098">
    <property type="entry name" value="Ribonuclease H-like"/>
    <property type="match status" value="1"/>
</dbReference>
<accession>A0A5C3NG85</accession>
<dbReference type="GO" id="GO:0005634">
    <property type="term" value="C:nucleus"/>
    <property type="evidence" value="ECO:0007669"/>
    <property type="project" value="UniProtKB-SubCell"/>
</dbReference>
<evidence type="ECO:0000313" key="9">
    <source>
        <dbReference type="EMBL" id="TFK55937.1"/>
    </source>
</evidence>
<comment type="similarity">
    <text evidence="2">Belongs to the REXO1/REXO3 family.</text>
</comment>
<dbReference type="PANTHER" id="PTHR12801">
    <property type="entry name" value="RNA EXONUCLEASE REXO1 / RECO3 FAMILY MEMBER-RELATED"/>
    <property type="match status" value="1"/>
</dbReference>
<evidence type="ECO:0000256" key="1">
    <source>
        <dbReference type="ARBA" id="ARBA00004123"/>
    </source>
</evidence>
<organism evidence="9 10">
    <name type="scientific">Heliocybe sulcata</name>
    <dbReference type="NCBI Taxonomy" id="5364"/>
    <lineage>
        <taxon>Eukaryota</taxon>
        <taxon>Fungi</taxon>
        <taxon>Dikarya</taxon>
        <taxon>Basidiomycota</taxon>
        <taxon>Agaricomycotina</taxon>
        <taxon>Agaricomycetes</taxon>
        <taxon>Gloeophyllales</taxon>
        <taxon>Gloeophyllaceae</taxon>
        <taxon>Heliocybe</taxon>
    </lineage>
</organism>
<dbReference type="Pfam" id="PF00929">
    <property type="entry name" value="RNase_T"/>
    <property type="match status" value="1"/>
</dbReference>
<feature type="region of interest" description="Disordered" evidence="7">
    <location>
        <begin position="196"/>
        <end position="218"/>
    </location>
</feature>
<dbReference type="SMART" id="SM00479">
    <property type="entry name" value="EXOIII"/>
    <property type="match status" value="1"/>
</dbReference>
<keyword evidence="5" id="KW-0269">Exonuclease</keyword>
<evidence type="ECO:0000313" key="10">
    <source>
        <dbReference type="Proteomes" id="UP000305948"/>
    </source>
</evidence>
<dbReference type="PANTHER" id="PTHR12801:SF115">
    <property type="entry name" value="FI18136P1-RELATED"/>
    <property type="match status" value="1"/>
</dbReference>
<dbReference type="InterPro" id="IPR047021">
    <property type="entry name" value="REXO1/3/4-like"/>
</dbReference>
<dbReference type="GO" id="GO:0010629">
    <property type="term" value="P:negative regulation of gene expression"/>
    <property type="evidence" value="ECO:0007669"/>
    <property type="project" value="UniProtKB-ARBA"/>
</dbReference>
<dbReference type="InterPro" id="IPR012337">
    <property type="entry name" value="RNaseH-like_sf"/>
</dbReference>
<evidence type="ECO:0000256" key="2">
    <source>
        <dbReference type="ARBA" id="ARBA00006357"/>
    </source>
</evidence>
<evidence type="ECO:0000256" key="3">
    <source>
        <dbReference type="ARBA" id="ARBA00022722"/>
    </source>
</evidence>
<reference evidence="9 10" key="1">
    <citation type="journal article" date="2019" name="Nat. Ecol. Evol.">
        <title>Megaphylogeny resolves global patterns of mushroom evolution.</title>
        <authorList>
            <person name="Varga T."/>
            <person name="Krizsan K."/>
            <person name="Foldi C."/>
            <person name="Dima B."/>
            <person name="Sanchez-Garcia M."/>
            <person name="Sanchez-Ramirez S."/>
            <person name="Szollosi G.J."/>
            <person name="Szarkandi J.G."/>
            <person name="Papp V."/>
            <person name="Albert L."/>
            <person name="Andreopoulos W."/>
            <person name="Angelini C."/>
            <person name="Antonin V."/>
            <person name="Barry K.W."/>
            <person name="Bougher N.L."/>
            <person name="Buchanan P."/>
            <person name="Buyck B."/>
            <person name="Bense V."/>
            <person name="Catcheside P."/>
            <person name="Chovatia M."/>
            <person name="Cooper J."/>
            <person name="Damon W."/>
            <person name="Desjardin D."/>
            <person name="Finy P."/>
            <person name="Geml J."/>
            <person name="Haridas S."/>
            <person name="Hughes K."/>
            <person name="Justo A."/>
            <person name="Karasinski D."/>
            <person name="Kautmanova I."/>
            <person name="Kiss B."/>
            <person name="Kocsube S."/>
            <person name="Kotiranta H."/>
            <person name="LaButti K.M."/>
            <person name="Lechner B.E."/>
            <person name="Liimatainen K."/>
            <person name="Lipzen A."/>
            <person name="Lukacs Z."/>
            <person name="Mihaltcheva S."/>
            <person name="Morgado L.N."/>
            <person name="Niskanen T."/>
            <person name="Noordeloos M.E."/>
            <person name="Ohm R.A."/>
            <person name="Ortiz-Santana B."/>
            <person name="Ovrebo C."/>
            <person name="Racz N."/>
            <person name="Riley R."/>
            <person name="Savchenko A."/>
            <person name="Shiryaev A."/>
            <person name="Soop K."/>
            <person name="Spirin V."/>
            <person name="Szebenyi C."/>
            <person name="Tomsovsky M."/>
            <person name="Tulloss R.E."/>
            <person name="Uehling J."/>
            <person name="Grigoriev I.V."/>
            <person name="Vagvolgyi C."/>
            <person name="Papp T."/>
            <person name="Martin F.M."/>
            <person name="Miettinen O."/>
            <person name="Hibbett D.S."/>
            <person name="Nagy L.G."/>
        </authorList>
    </citation>
    <scope>NUCLEOTIDE SEQUENCE [LARGE SCALE GENOMIC DNA]</scope>
    <source>
        <strain evidence="9 10">OMC1185</strain>
    </source>
</reference>
<dbReference type="AlphaFoldDB" id="A0A5C3NG85"/>